<evidence type="ECO:0000256" key="8">
    <source>
        <dbReference type="RuleBase" id="RU000682"/>
    </source>
</evidence>
<comment type="caution">
    <text evidence="11">The sequence shown here is derived from an EMBL/GenBank/DDBJ whole genome shotgun (WGS) entry which is preliminary data.</text>
</comment>
<evidence type="ECO:0000256" key="2">
    <source>
        <dbReference type="ARBA" id="ARBA00008161"/>
    </source>
</evidence>
<dbReference type="SUPFAM" id="SSF46689">
    <property type="entry name" value="Homeodomain-like"/>
    <property type="match status" value="1"/>
</dbReference>
<evidence type="ECO:0000256" key="5">
    <source>
        <dbReference type="ARBA" id="ARBA00023155"/>
    </source>
</evidence>
<dbReference type="InterPro" id="IPR031701">
    <property type="entry name" value="SIX1_SD"/>
</dbReference>
<organism evidence="11">
    <name type="scientific">Menopon gallinae</name>
    <name type="common">poultry shaft louse</name>
    <dbReference type="NCBI Taxonomy" id="328185"/>
    <lineage>
        <taxon>Eukaryota</taxon>
        <taxon>Metazoa</taxon>
        <taxon>Ecdysozoa</taxon>
        <taxon>Arthropoda</taxon>
        <taxon>Hexapoda</taxon>
        <taxon>Insecta</taxon>
        <taxon>Pterygota</taxon>
        <taxon>Neoptera</taxon>
        <taxon>Paraneoptera</taxon>
        <taxon>Psocodea</taxon>
        <taxon>Troctomorpha</taxon>
        <taxon>Phthiraptera</taxon>
        <taxon>Amblycera</taxon>
        <taxon>Menoponidae</taxon>
        <taxon>Menopon</taxon>
    </lineage>
</organism>
<keyword evidence="3" id="KW-0217">Developmental protein</keyword>
<dbReference type="Gene3D" id="1.10.10.60">
    <property type="entry name" value="Homeodomain-like"/>
    <property type="match status" value="1"/>
</dbReference>
<evidence type="ECO:0000256" key="6">
    <source>
        <dbReference type="ARBA" id="ARBA00023242"/>
    </source>
</evidence>
<evidence type="ECO:0000256" key="9">
    <source>
        <dbReference type="SAM" id="MobiDB-lite"/>
    </source>
</evidence>
<dbReference type="PANTHER" id="PTHR10390">
    <property type="entry name" value="HOMEOBOX PROTEIN SIX"/>
    <property type="match status" value="1"/>
</dbReference>
<comment type="subcellular location">
    <subcellularLocation>
        <location evidence="1 7 8">Nucleus</location>
    </subcellularLocation>
</comment>
<protein>
    <recommendedName>
        <fullName evidence="10">Homeobox domain-containing protein</fullName>
    </recommendedName>
</protein>
<dbReference type="PANTHER" id="PTHR10390:SF44">
    <property type="entry name" value="SIX HOMEOBOX 4"/>
    <property type="match status" value="1"/>
</dbReference>
<comment type="similarity">
    <text evidence="2">Belongs to the SIX/Sine oculis homeobox family.</text>
</comment>
<feature type="region of interest" description="Disordered" evidence="9">
    <location>
        <begin position="325"/>
        <end position="371"/>
    </location>
</feature>
<dbReference type="InterPro" id="IPR001356">
    <property type="entry name" value="HD"/>
</dbReference>
<dbReference type="InterPro" id="IPR009057">
    <property type="entry name" value="Homeodomain-like_sf"/>
</dbReference>
<evidence type="ECO:0000256" key="1">
    <source>
        <dbReference type="ARBA" id="ARBA00004123"/>
    </source>
</evidence>
<evidence type="ECO:0000256" key="4">
    <source>
        <dbReference type="ARBA" id="ARBA00023125"/>
    </source>
</evidence>
<proteinExistence type="inferred from homology"/>
<accession>A0AAW2HUQ6</accession>
<feature type="compositionally biased region" description="Polar residues" evidence="9">
    <location>
        <begin position="362"/>
        <end position="371"/>
    </location>
</feature>
<reference evidence="11" key="1">
    <citation type="journal article" date="2024" name="Gigascience">
        <title>Chromosome-level genome of the poultry shaft louse Menopon gallinae provides insight into the host-switching and adaptive evolution of parasitic lice.</title>
        <authorList>
            <person name="Xu Y."/>
            <person name="Ma L."/>
            <person name="Liu S."/>
            <person name="Liang Y."/>
            <person name="Liu Q."/>
            <person name="He Z."/>
            <person name="Tian L."/>
            <person name="Duan Y."/>
            <person name="Cai W."/>
            <person name="Li H."/>
            <person name="Song F."/>
        </authorList>
    </citation>
    <scope>NUCLEOTIDE SEQUENCE</scope>
    <source>
        <strain evidence="11">Cailab_2023a</strain>
    </source>
</reference>
<dbReference type="GO" id="GO:0000978">
    <property type="term" value="F:RNA polymerase II cis-regulatory region sequence-specific DNA binding"/>
    <property type="evidence" value="ECO:0007669"/>
    <property type="project" value="TreeGrafter"/>
</dbReference>
<feature type="region of interest" description="Disordered" evidence="9">
    <location>
        <begin position="1"/>
        <end position="23"/>
    </location>
</feature>
<sequence>MDGNSDSCVEAMSSPSNDSTSCRRLEPGPLLGNLSGGSCVLAQLPQTIMSEFLSASSDSKKTLSFSADQVACICGALEQSKDFEKLNRFLKSLPTTELHSGNEAVLKACAVVAFHKNSFRELYAILQSHSFDARHHVELQAMWYEAHYSEHEKMRGRKLGPVEKYRLRKKHPLPKTIWDGEETVYCFKERARSALRESYEKNKYPTPEDKLELAKKTGLTKTQVCNWFKNKRQRDRGGPNQRGDISMGLPCLSSDSLLNSPNAGLDLSAIGDLKPMCYPGKLYSDVSPSSKLVGYEPKFYTTDGKMYETRTSDFKYYGNAVQSSRTYSQDSRYSQGDNSSVKSETEDIHPSYHAYHGYDPSGVQSHMATHS</sequence>
<dbReference type="SMART" id="SM00389">
    <property type="entry name" value="HOX"/>
    <property type="match status" value="1"/>
</dbReference>
<dbReference type="FunFam" id="1.10.10.60:FF:000046">
    <property type="entry name" value="SIX homeobox 3"/>
    <property type="match status" value="1"/>
</dbReference>
<keyword evidence="6 7" id="KW-0539">Nucleus</keyword>
<gene>
    <name evidence="11" type="ORF">PYX00_006121</name>
</gene>
<feature type="compositionally biased region" description="Polar residues" evidence="9">
    <location>
        <begin position="325"/>
        <end position="342"/>
    </location>
</feature>
<keyword evidence="5 7" id="KW-0371">Homeobox</keyword>
<evidence type="ECO:0000256" key="3">
    <source>
        <dbReference type="ARBA" id="ARBA00022473"/>
    </source>
</evidence>
<dbReference type="Pfam" id="PF16878">
    <property type="entry name" value="SIX1_SD"/>
    <property type="match status" value="1"/>
</dbReference>
<evidence type="ECO:0000313" key="11">
    <source>
        <dbReference type="EMBL" id="KAL0273466.1"/>
    </source>
</evidence>
<dbReference type="CDD" id="cd00086">
    <property type="entry name" value="homeodomain"/>
    <property type="match status" value="1"/>
</dbReference>
<evidence type="ECO:0000256" key="7">
    <source>
        <dbReference type="PROSITE-ProRule" id="PRU00108"/>
    </source>
</evidence>
<dbReference type="EMBL" id="JARGDH010000003">
    <property type="protein sequence ID" value="KAL0273466.1"/>
    <property type="molecule type" value="Genomic_DNA"/>
</dbReference>
<dbReference type="GO" id="GO:0005667">
    <property type="term" value="C:transcription regulator complex"/>
    <property type="evidence" value="ECO:0007669"/>
    <property type="project" value="TreeGrafter"/>
</dbReference>
<feature type="compositionally biased region" description="Polar residues" evidence="9">
    <location>
        <begin position="1"/>
        <end position="20"/>
    </location>
</feature>
<dbReference type="AlphaFoldDB" id="A0AAW2HUQ6"/>
<evidence type="ECO:0000259" key="10">
    <source>
        <dbReference type="PROSITE" id="PS50071"/>
    </source>
</evidence>
<dbReference type="Pfam" id="PF00046">
    <property type="entry name" value="Homeodomain"/>
    <property type="match status" value="1"/>
</dbReference>
<dbReference type="GO" id="GO:0005634">
    <property type="term" value="C:nucleus"/>
    <property type="evidence" value="ECO:0007669"/>
    <property type="project" value="UniProtKB-SubCell"/>
</dbReference>
<name>A0AAW2HUQ6_9NEOP</name>
<keyword evidence="4 7" id="KW-0238">DNA-binding</keyword>
<feature type="DNA-binding region" description="Homeobox" evidence="7">
    <location>
        <begin position="189"/>
        <end position="239"/>
    </location>
</feature>
<dbReference type="PROSITE" id="PS50071">
    <property type="entry name" value="HOMEOBOX_2"/>
    <property type="match status" value="1"/>
</dbReference>
<feature type="domain" description="Homeobox" evidence="10">
    <location>
        <begin position="187"/>
        <end position="238"/>
    </location>
</feature>
<dbReference type="GO" id="GO:0000981">
    <property type="term" value="F:DNA-binding transcription factor activity, RNA polymerase II-specific"/>
    <property type="evidence" value="ECO:0007669"/>
    <property type="project" value="TreeGrafter"/>
</dbReference>